<dbReference type="InterPro" id="IPR036761">
    <property type="entry name" value="TTHA0802/YceI-like_sf"/>
</dbReference>
<proteinExistence type="predicted"/>
<keyword evidence="3" id="KW-1185">Reference proteome</keyword>
<comment type="caution">
    <text evidence="2">The sequence shown here is derived from an EMBL/GenBank/DDBJ whole genome shotgun (WGS) entry which is preliminary data.</text>
</comment>
<dbReference type="SMART" id="SM00867">
    <property type="entry name" value="YceI"/>
    <property type="match status" value="1"/>
</dbReference>
<accession>A0A326RXM6</accession>
<reference evidence="2 3" key="1">
    <citation type="submission" date="2018-06" db="EMBL/GenBank/DDBJ databases">
        <title>Genomic Encyclopedia of Archaeal and Bacterial Type Strains, Phase II (KMG-II): from individual species to whole genera.</title>
        <authorList>
            <person name="Goeker M."/>
        </authorList>
    </citation>
    <scope>NUCLEOTIDE SEQUENCE [LARGE SCALE GENOMIC DNA]</scope>
    <source>
        <strain evidence="2 3">T4</strain>
    </source>
</reference>
<evidence type="ECO:0000313" key="2">
    <source>
        <dbReference type="EMBL" id="PZV86224.1"/>
    </source>
</evidence>
<dbReference type="Proteomes" id="UP000248917">
    <property type="component" value="Unassembled WGS sequence"/>
</dbReference>
<gene>
    <name evidence="2" type="ORF">CLV31_102119</name>
</gene>
<evidence type="ECO:0000259" key="1">
    <source>
        <dbReference type="SMART" id="SM00867"/>
    </source>
</evidence>
<dbReference type="PANTHER" id="PTHR34406:SF1">
    <property type="entry name" value="PROTEIN YCEI"/>
    <property type="match status" value="1"/>
</dbReference>
<dbReference type="Pfam" id="PF04264">
    <property type="entry name" value="YceI"/>
    <property type="match status" value="1"/>
</dbReference>
<dbReference type="PANTHER" id="PTHR34406">
    <property type="entry name" value="PROTEIN YCEI"/>
    <property type="match status" value="1"/>
</dbReference>
<organism evidence="2 3">
    <name type="scientific">Algoriphagus aquaeductus</name>
    <dbReference type="NCBI Taxonomy" id="475299"/>
    <lineage>
        <taxon>Bacteria</taxon>
        <taxon>Pseudomonadati</taxon>
        <taxon>Bacteroidota</taxon>
        <taxon>Cytophagia</taxon>
        <taxon>Cytophagales</taxon>
        <taxon>Cyclobacteriaceae</taxon>
        <taxon>Algoriphagus</taxon>
    </lineage>
</organism>
<dbReference type="EMBL" id="QKTX01000002">
    <property type="protein sequence ID" value="PZV86224.1"/>
    <property type="molecule type" value="Genomic_DNA"/>
</dbReference>
<dbReference type="InterPro" id="IPR007372">
    <property type="entry name" value="Lipid/polyisoprenoid-bd_YceI"/>
</dbReference>
<name>A0A326RXM6_9BACT</name>
<protein>
    <submittedName>
        <fullName evidence="2">YceI-like domain-containing protein</fullName>
    </submittedName>
</protein>
<dbReference type="SUPFAM" id="SSF101874">
    <property type="entry name" value="YceI-like"/>
    <property type="match status" value="1"/>
</dbReference>
<evidence type="ECO:0000313" key="3">
    <source>
        <dbReference type="Proteomes" id="UP000248917"/>
    </source>
</evidence>
<sequence>MASIVACGKEQKISSDEAKLIHNSNASTRLENLTDSLSISTKSLVYWKGTKMRGLGSHEGVVNIEYGHLIFEKGMPQSGLIQVNMQTIQVTDIPETDPIPRKNLTEHLKNEDFFDVDNFPIASFEWTECSLVGENVWNIRGKMKIKEISKPLQLTVQRKGNILEGEFQINRFDWDIAYRGSWVDQTLVDPDILFRVKLIPV</sequence>
<dbReference type="Gene3D" id="2.40.128.110">
    <property type="entry name" value="Lipid/polyisoprenoid-binding, YceI-like"/>
    <property type="match status" value="1"/>
</dbReference>
<feature type="domain" description="Lipid/polyisoprenoid-binding YceI-like" evidence="1">
    <location>
        <begin position="36"/>
        <end position="199"/>
    </location>
</feature>
<dbReference type="AlphaFoldDB" id="A0A326RXM6"/>